<proteinExistence type="predicted"/>
<evidence type="ECO:0008006" key="5">
    <source>
        <dbReference type="Google" id="ProtNLM"/>
    </source>
</evidence>
<keyword evidence="4" id="KW-1185">Reference proteome</keyword>
<protein>
    <recommendedName>
        <fullName evidence="5">Lipoprotein</fullName>
    </recommendedName>
</protein>
<evidence type="ECO:0000256" key="2">
    <source>
        <dbReference type="SAM" id="SignalP"/>
    </source>
</evidence>
<sequence>MTTFRLIAAVLSAAAIAACSTPPAPVQPPAAPPATTTTPDVPGADPVAWFEAYCGPLGVTEIARGDIQAKVPQGMAAVKDAVVRWASTAAASDRKIADDLEKLGPLSSDVQNPHERLIKALRQSATGFDDASGRLRALAADDVFPERYAQVMATSGGPARENATLMFKQIVDVPKYGEVFRANKVCADWQALAKQGQGK</sequence>
<accession>A0ABV8CB14</accession>
<gene>
    <name evidence="3" type="ORF">ACFOWZ_46395</name>
</gene>
<evidence type="ECO:0000313" key="3">
    <source>
        <dbReference type="EMBL" id="MFC3898945.1"/>
    </source>
</evidence>
<feature type="chain" id="PRO_5045062163" description="Lipoprotein" evidence="2">
    <location>
        <begin position="18"/>
        <end position="199"/>
    </location>
</feature>
<dbReference type="Proteomes" id="UP001595690">
    <property type="component" value="Unassembled WGS sequence"/>
</dbReference>
<comment type="caution">
    <text evidence="3">The sequence shown here is derived from an EMBL/GenBank/DDBJ whole genome shotgun (WGS) entry which is preliminary data.</text>
</comment>
<feature type="compositionally biased region" description="Pro residues" evidence="1">
    <location>
        <begin position="22"/>
        <end position="32"/>
    </location>
</feature>
<feature type="signal peptide" evidence="2">
    <location>
        <begin position="1"/>
        <end position="17"/>
    </location>
</feature>
<evidence type="ECO:0000256" key="1">
    <source>
        <dbReference type="SAM" id="MobiDB-lite"/>
    </source>
</evidence>
<dbReference type="RefSeq" id="WP_382380836.1">
    <property type="nucleotide sequence ID" value="NZ_JBHRZI010000057.1"/>
</dbReference>
<dbReference type="EMBL" id="JBHRZI010000057">
    <property type="protein sequence ID" value="MFC3898945.1"/>
    <property type="molecule type" value="Genomic_DNA"/>
</dbReference>
<reference evidence="4" key="1">
    <citation type="journal article" date="2019" name="Int. J. Syst. Evol. Microbiol.">
        <title>The Global Catalogue of Microorganisms (GCM) 10K type strain sequencing project: providing services to taxonomists for standard genome sequencing and annotation.</title>
        <authorList>
            <consortium name="The Broad Institute Genomics Platform"/>
            <consortium name="The Broad Institute Genome Sequencing Center for Infectious Disease"/>
            <person name="Wu L."/>
            <person name="Ma J."/>
        </authorList>
    </citation>
    <scope>NUCLEOTIDE SEQUENCE [LARGE SCALE GENOMIC DNA]</scope>
    <source>
        <strain evidence="4">CGMCC 4.7405</strain>
    </source>
</reference>
<keyword evidence="2" id="KW-0732">Signal</keyword>
<feature type="region of interest" description="Disordered" evidence="1">
    <location>
        <begin position="21"/>
        <end position="42"/>
    </location>
</feature>
<dbReference type="PROSITE" id="PS51257">
    <property type="entry name" value="PROKAR_LIPOPROTEIN"/>
    <property type="match status" value="1"/>
</dbReference>
<organism evidence="3 4">
    <name type="scientific">Lentzea rhizosphaerae</name>
    <dbReference type="NCBI Taxonomy" id="2041025"/>
    <lineage>
        <taxon>Bacteria</taxon>
        <taxon>Bacillati</taxon>
        <taxon>Actinomycetota</taxon>
        <taxon>Actinomycetes</taxon>
        <taxon>Pseudonocardiales</taxon>
        <taxon>Pseudonocardiaceae</taxon>
        <taxon>Lentzea</taxon>
    </lineage>
</organism>
<name>A0ABV8CB14_9PSEU</name>
<feature type="compositionally biased region" description="Low complexity" evidence="1">
    <location>
        <begin position="33"/>
        <end position="42"/>
    </location>
</feature>
<evidence type="ECO:0000313" key="4">
    <source>
        <dbReference type="Proteomes" id="UP001595690"/>
    </source>
</evidence>